<evidence type="ECO:0000256" key="4">
    <source>
        <dbReference type="ARBA" id="ARBA00023163"/>
    </source>
</evidence>
<dbReference type="EMBL" id="JAAAIM010000121">
    <property type="protein sequence ID" value="KAG0294391.1"/>
    <property type="molecule type" value="Genomic_DNA"/>
</dbReference>
<dbReference type="InterPro" id="IPR050815">
    <property type="entry name" value="TF_fung"/>
</dbReference>
<evidence type="ECO:0000256" key="1">
    <source>
        <dbReference type="ARBA" id="ARBA00004123"/>
    </source>
</evidence>
<sequence length="180" mass="20510">MSHHHHHPRSIDPNLAHPAFNKRKNVTQAYDRCRKRKTVCDGDKPACRRCYRDKVECSYLLPSQKRGPIPKPRKAISEPTPATTTQPSSNSNDASNHQTVETPVEHMRTSVYKPPTSTDPFSKEVTDHLIEVFFDHNFKDYNFFSPVEFLHQYAQGTANTDPIYAMCSVAARYSDHPAVA</sequence>
<evidence type="ECO:0000313" key="8">
    <source>
        <dbReference type="EMBL" id="KAG0294391.1"/>
    </source>
</evidence>
<feature type="compositionally biased region" description="Polar residues" evidence="6">
    <location>
        <begin position="80"/>
        <end position="101"/>
    </location>
</feature>
<evidence type="ECO:0000256" key="6">
    <source>
        <dbReference type="SAM" id="MobiDB-lite"/>
    </source>
</evidence>
<feature type="region of interest" description="Disordered" evidence="6">
    <location>
        <begin position="62"/>
        <end position="105"/>
    </location>
</feature>
<evidence type="ECO:0000313" key="9">
    <source>
        <dbReference type="Proteomes" id="UP001194696"/>
    </source>
</evidence>
<keyword evidence="9" id="KW-1185">Reference proteome</keyword>
<evidence type="ECO:0000259" key="7">
    <source>
        <dbReference type="PROSITE" id="PS50048"/>
    </source>
</evidence>
<dbReference type="PANTHER" id="PTHR47338:SF5">
    <property type="entry name" value="ZN(II)2CYS6 TRANSCRIPTION FACTOR (EUROFUNG)"/>
    <property type="match status" value="1"/>
</dbReference>
<dbReference type="Gene3D" id="4.10.240.10">
    <property type="entry name" value="Zn(2)-C6 fungal-type DNA-binding domain"/>
    <property type="match status" value="1"/>
</dbReference>
<accession>A0ABQ7KA86</accession>
<proteinExistence type="predicted"/>
<evidence type="ECO:0000256" key="5">
    <source>
        <dbReference type="ARBA" id="ARBA00023242"/>
    </source>
</evidence>
<dbReference type="SUPFAM" id="SSF57701">
    <property type="entry name" value="Zn2/Cys6 DNA-binding domain"/>
    <property type="match status" value="1"/>
</dbReference>
<keyword evidence="5" id="KW-0539">Nucleus</keyword>
<protein>
    <recommendedName>
        <fullName evidence="7">Zn(2)-C6 fungal-type domain-containing protein</fullName>
    </recommendedName>
</protein>
<dbReference type="PROSITE" id="PS50048">
    <property type="entry name" value="ZN2_CY6_FUNGAL_2"/>
    <property type="match status" value="1"/>
</dbReference>
<dbReference type="SMART" id="SM00066">
    <property type="entry name" value="GAL4"/>
    <property type="match status" value="1"/>
</dbReference>
<keyword evidence="4" id="KW-0804">Transcription</keyword>
<dbReference type="CDD" id="cd00067">
    <property type="entry name" value="GAL4"/>
    <property type="match status" value="1"/>
</dbReference>
<evidence type="ECO:0000256" key="3">
    <source>
        <dbReference type="ARBA" id="ARBA00023015"/>
    </source>
</evidence>
<keyword evidence="2" id="KW-0479">Metal-binding</keyword>
<dbReference type="PANTHER" id="PTHR47338">
    <property type="entry name" value="ZN(II)2CYS6 TRANSCRIPTION FACTOR (EUROFUNG)-RELATED"/>
    <property type="match status" value="1"/>
</dbReference>
<gene>
    <name evidence="8" type="ORF">BGZ96_001303</name>
</gene>
<organism evidence="8 9">
    <name type="scientific">Linnemannia gamsii</name>
    <dbReference type="NCBI Taxonomy" id="64522"/>
    <lineage>
        <taxon>Eukaryota</taxon>
        <taxon>Fungi</taxon>
        <taxon>Fungi incertae sedis</taxon>
        <taxon>Mucoromycota</taxon>
        <taxon>Mortierellomycotina</taxon>
        <taxon>Mortierellomycetes</taxon>
        <taxon>Mortierellales</taxon>
        <taxon>Mortierellaceae</taxon>
        <taxon>Linnemannia</taxon>
    </lineage>
</organism>
<comment type="caution">
    <text evidence="8">The sequence shown here is derived from an EMBL/GenBank/DDBJ whole genome shotgun (WGS) entry which is preliminary data.</text>
</comment>
<dbReference type="Proteomes" id="UP001194696">
    <property type="component" value="Unassembled WGS sequence"/>
</dbReference>
<feature type="region of interest" description="Disordered" evidence="6">
    <location>
        <begin position="1"/>
        <end position="22"/>
    </location>
</feature>
<evidence type="ECO:0000256" key="2">
    <source>
        <dbReference type="ARBA" id="ARBA00022723"/>
    </source>
</evidence>
<dbReference type="InterPro" id="IPR036864">
    <property type="entry name" value="Zn2-C6_fun-type_DNA-bd_sf"/>
</dbReference>
<feature type="domain" description="Zn(2)-C6 fungal-type" evidence="7">
    <location>
        <begin position="29"/>
        <end position="59"/>
    </location>
</feature>
<keyword evidence="3" id="KW-0805">Transcription regulation</keyword>
<dbReference type="CDD" id="cd12148">
    <property type="entry name" value="fungal_TF_MHR"/>
    <property type="match status" value="1"/>
</dbReference>
<dbReference type="Pfam" id="PF00172">
    <property type="entry name" value="Zn_clus"/>
    <property type="match status" value="1"/>
</dbReference>
<comment type="subcellular location">
    <subcellularLocation>
        <location evidence="1">Nucleus</location>
    </subcellularLocation>
</comment>
<dbReference type="InterPro" id="IPR001138">
    <property type="entry name" value="Zn2Cys6_DnaBD"/>
</dbReference>
<reference evidence="8 9" key="1">
    <citation type="journal article" date="2020" name="Fungal Divers.">
        <title>Resolving the Mortierellaceae phylogeny through synthesis of multi-gene phylogenetics and phylogenomics.</title>
        <authorList>
            <person name="Vandepol N."/>
            <person name="Liber J."/>
            <person name="Desiro A."/>
            <person name="Na H."/>
            <person name="Kennedy M."/>
            <person name="Barry K."/>
            <person name="Grigoriev I.V."/>
            <person name="Miller A.N."/>
            <person name="O'Donnell K."/>
            <person name="Stajich J.E."/>
            <person name="Bonito G."/>
        </authorList>
    </citation>
    <scope>NUCLEOTIDE SEQUENCE [LARGE SCALE GENOMIC DNA]</scope>
    <source>
        <strain evidence="8 9">AD045</strain>
    </source>
</reference>
<name>A0ABQ7KA86_9FUNG</name>